<organism evidence="2 3">
    <name type="scientific">Linum trigynum</name>
    <dbReference type="NCBI Taxonomy" id="586398"/>
    <lineage>
        <taxon>Eukaryota</taxon>
        <taxon>Viridiplantae</taxon>
        <taxon>Streptophyta</taxon>
        <taxon>Embryophyta</taxon>
        <taxon>Tracheophyta</taxon>
        <taxon>Spermatophyta</taxon>
        <taxon>Magnoliopsida</taxon>
        <taxon>eudicotyledons</taxon>
        <taxon>Gunneridae</taxon>
        <taxon>Pentapetalae</taxon>
        <taxon>rosids</taxon>
        <taxon>fabids</taxon>
        <taxon>Malpighiales</taxon>
        <taxon>Linaceae</taxon>
        <taxon>Linum</taxon>
    </lineage>
</organism>
<gene>
    <name evidence="2" type="ORF">LTRI10_LOCUS23193</name>
</gene>
<keyword evidence="3" id="KW-1185">Reference proteome</keyword>
<sequence>MFMTRYCPPSKTAEWRKKITNFEQEEDEILRDAWERFSDYFFQCPHHVFEEQFWIETFYGGLIQDDKILIDSLCQGKLMNMIPPQVTKFLEDMALKGYDWGLKRSGKRSTERRV</sequence>
<dbReference type="AlphaFoldDB" id="A0AAV2E7P2"/>
<dbReference type="PANTHER" id="PTHR33223">
    <property type="entry name" value="CCHC-TYPE DOMAIN-CONTAINING PROTEIN"/>
    <property type="match status" value="1"/>
</dbReference>
<dbReference type="PANTHER" id="PTHR33223:SF11">
    <property type="entry name" value="ELEMENT PROTEIN, PUTATIVE-RELATED"/>
    <property type="match status" value="1"/>
</dbReference>
<evidence type="ECO:0000259" key="1">
    <source>
        <dbReference type="Pfam" id="PF03732"/>
    </source>
</evidence>
<feature type="domain" description="Retrotransposon gag" evidence="1">
    <location>
        <begin position="2"/>
        <end position="62"/>
    </location>
</feature>
<dbReference type="Pfam" id="PF03732">
    <property type="entry name" value="Retrotrans_gag"/>
    <property type="match status" value="1"/>
</dbReference>
<proteinExistence type="predicted"/>
<dbReference type="Proteomes" id="UP001497516">
    <property type="component" value="Chromosome 4"/>
</dbReference>
<protein>
    <recommendedName>
        <fullName evidence="1">Retrotransposon gag domain-containing protein</fullName>
    </recommendedName>
</protein>
<reference evidence="2 3" key="1">
    <citation type="submission" date="2024-04" db="EMBL/GenBank/DDBJ databases">
        <authorList>
            <person name="Fracassetti M."/>
        </authorList>
    </citation>
    <scope>NUCLEOTIDE SEQUENCE [LARGE SCALE GENOMIC DNA]</scope>
</reference>
<name>A0AAV2E7P2_9ROSI</name>
<dbReference type="EMBL" id="OZ034817">
    <property type="protein sequence ID" value="CAL1381839.1"/>
    <property type="molecule type" value="Genomic_DNA"/>
</dbReference>
<dbReference type="InterPro" id="IPR005162">
    <property type="entry name" value="Retrotrans_gag_dom"/>
</dbReference>
<evidence type="ECO:0000313" key="3">
    <source>
        <dbReference type="Proteomes" id="UP001497516"/>
    </source>
</evidence>
<accession>A0AAV2E7P2</accession>
<evidence type="ECO:0000313" key="2">
    <source>
        <dbReference type="EMBL" id="CAL1381839.1"/>
    </source>
</evidence>